<evidence type="ECO:0000259" key="2">
    <source>
        <dbReference type="SMART" id="SM00062"/>
    </source>
</evidence>
<name>A0A7S7RN31_9BACT</name>
<proteinExistence type="predicted"/>
<sequence length="246" mass="27727">MGKITIIFLITFSFLQASGQILTINSGYSFPETNLLESIIKEGFKRAEIALKYQTLPNQRSLINANNGIDDGEAGRIWEISDHYPNLVRIPVAIHSIDIVVISRENLHIKKPLDLKFHNVGVIRGMKIAEQIAENAKPLSITKTTNHITLIKMLSSNRLDVIVTSKIALLSGLSETKEKNLFMASKPLISSPIYMHLHKKHKKLIPKLEEAFNSMIKDGTLKQISDDFLKDLEKNIADSIRIVKYD</sequence>
<dbReference type="PANTHER" id="PTHR35936">
    <property type="entry name" value="MEMBRANE-BOUND LYTIC MUREIN TRANSGLYCOSYLASE F"/>
    <property type="match status" value="1"/>
</dbReference>
<protein>
    <submittedName>
        <fullName evidence="3">Transporter substrate-binding domain-containing protein</fullName>
    </submittedName>
</protein>
<dbReference type="PANTHER" id="PTHR35936:SF19">
    <property type="entry name" value="AMINO-ACID-BINDING PROTEIN YXEM-RELATED"/>
    <property type="match status" value="1"/>
</dbReference>
<dbReference type="InterPro" id="IPR001638">
    <property type="entry name" value="Solute-binding_3/MltF_N"/>
</dbReference>
<dbReference type="RefSeq" id="WP_194371394.1">
    <property type="nucleotide sequence ID" value="NZ_CP054492.1"/>
</dbReference>
<dbReference type="Gene3D" id="3.40.190.10">
    <property type="entry name" value="Periplasmic binding protein-like II"/>
    <property type="match status" value="2"/>
</dbReference>
<dbReference type="SMART" id="SM00062">
    <property type="entry name" value="PBPb"/>
    <property type="match status" value="1"/>
</dbReference>
<dbReference type="AlphaFoldDB" id="A0A7S7RN31"/>
<keyword evidence="4" id="KW-1185">Reference proteome</keyword>
<dbReference type="SUPFAM" id="SSF53850">
    <property type="entry name" value="Periplasmic binding protein-like II"/>
    <property type="match status" value="1"/>
</dbReference>
<dbReference type="KEGG" id="sbal:HUE88_04225"/>
<accession>A0A7S7RN31</accession>
<evidence type="ECO:0000313" key="4">
    <source>
        <dbReference type="Proteomes" id="UP000593994"/>
    </source>
</evidence>
<evidence type="ECO:0000256" key="1">
    <source>
        <dbReference type="ARBA" id="ARBA00022729"/>
    </source>
</evidence>
<keyword evidence="1" id="KW-0732">Signal</keyword>
<gene>
    <name evidence="3" type="ORF">HUE88_04225</name>
</gene>
<evidence type="ECO:0000313" key="3">
    <source>
        <dbReference type="EMBL" id="QOY52902.1"/>
    </source>
</evidence>
<feature type="domain" description="Solute-binding protein family 3/N-terminal" evidence="2">
    <location>
        <begin position="23"/>
        <end position="232"/>
    </location>
</feature>
<organism evidence="3 4">
    <name type="scientific">Candidatus Sulfurimonas baltica</name>
    <dbReference type="NCBI Taxonomy" id="2740404"/>
    <lineage>
        <taxon>Bacteria</taxon>
        <taxon>Pseudomonadati</taxon>
        <taxon>Campylobacterota</taxon>
        <taxon>Epsilonproteobacteria</taxon>
        <taxon>Campylobacterales</taxon>
        <taxon>Sulfurimonadaceae</taxon>
        <taxon>Sulfurimonas</taxon>
    </lineage>
</organism>
<dbReference type="EMBL" id="CP054492">
    <property type="protein sequence ID" value="QOY52902.1"/>
    <property type="molecule type" value="Genomic_DNA"/>
</dbReference>
<reference evidence="3 4" key="1">
    <citation type="submission" date="2020-05" db="EMBL/GenBank/DDBJ databases">
        <title>Sulfurimonas marisnigri, sp. nov., and Sulfurimonas baltica, sp. nov., manganese oxide reducing chemolithoautotrophs of the class Epsilonproteobacteria isolated from the pelagic redoxclines of the Black and Baltic Seas and emended description of the genus Sulfurimonas.</title>
        <authorList>
            <person name="Henkel J.V."/>
            <person name="Laudan C."/>
            <person name="Werner J."/>
            <person name="Neu T."/>
            <person name="Plewe S."/>
            <person name="Sproer C."/>
            <person name="Bunk B."/>
            <person name="Schulz-Vogt H.N."/>
        </authorList>
    </citation>
    <scope>NUCLEOTIDE SEQUENCE [LARGE SCALE GENOMIC DNA]</scope>
    <source>
        <strain evidence="3 4">GD2</strain>
    </source>
</reference>
<dbReference type="Proteomes" id="UP000593994">
    <property type="component" value="Chromosome"/>
</dbReference>